<accession>A0ABM6G3X6</accession>
<dbReference type="InterPro" id="IPR039570">
    <property type="entry name" value="AmiC_PBP1"/>
</dbReference>
<keyword evidence="2" id="KW-1185">Reference proteome</keyword>
<gene>
    <name evidence="1" type="ORF">MCBMB27_02813</name>
</gene>
<reference evidence="1 2" key="1">
    <citation type="submission" date="2016-04" db="EMBL/GenBank/DDBJ databases">
        <title>Complete genome sequencing and analysis of CBMB27, Methylobacterium phyllosphaerae isolated from leaf tissues of rice (Oryza sativa L.).</title>
        <authorList>
            <person name="Lee Y."/>
            <person name="Hwangbo K."/>
            <person name="Chung H."/>
            <person name="Yoo J."/>
            <person name="Kim K.Y."/>
            <person name="Sa T.M."/>
            <person name="Um Y."/>
            <person name="Madhaiyan M."/>
        </authorList>
    </citation>
    <scope>NUCLEOTIDE SEQUENCE [LARGE SCALE GENOMIC DNA]</scope>
    <source>
        <strain evidence="1 2">CBMB27</strain>
    </source>
</reference>
<evidence type="ECO:0000313" key="1">
    <source>
        <dbReference type="EMBL" id="APT32104.1"/>
    </source>
</evidence>
<proteinExistence type="predicted"/>
<name>A0ABM6G3X6_9HYPH</name>
<dbReference type="InterPro" id="IPR028082">
    <property type="entry name" value="Peripla_BP_I"/>
</dbReference>
<protein>
    <submittedName>
        <fullName evidence="1">Aliphatic amidase expression-regulating protein</fullName>
    </submittedName>
</protein>
<dbReference type="EMBL" id="CP015367">
    <property type="protein sequence ID" value="APT32104.1"/>
    <property type="molecule type" value="Genomic_DNA"/>
</dbReference>
<dbReference type="CDD" id="cd06357">
    <property type="entry name" value="PBP1_AmiC"/>
    <property type="match status" value="1"/>
</dbReference>
<dbReference type="PANTHER" id="PTHR47628:SF1">
    <property type="entry name" value="ALIPHATIC AMIDASE EXPRESSION-REGULATING PROTEIN"/>
    <property type="match status" value="1"/>
</dbReference>
<organism evidence="1 2">
    <name type="scientific">Methylobacterium phyllosphaerae</name>
    <dbReference type="NCBI Taxonomy" id="418223"/>
    <lineage>
        <taxon>Bacteria</taxon>
        <taxon>Pseudomonadati</taxon>
        <taxon>Pseudomonadota</taxon>
        <taxon>Alphaproteobacteria</taxon>
        <taxon>Hyphomicrobiales</taxon>
        <taxon>Methylobacteriaceae</taxon>
        <taxon>Methylobacterium</taxon>
    </lineage>
</organism>
<dbReference type="Pfam" id="PF13433">
    <property type="entry name" value="Peripla_BP_5"/>
    <property type="match status" value="1"/>
</dbReference>
<dbReference type="SUPFAM" id="SSF53822">
    <property type="entry name" value="Periplasmic binding protein-like I"/>
    <property type="match status" value="1"/>
</dbReference>
<dbReference type="Proteomes" id="UP000185487">
    <property type="component" value="Chromosome"/>
</dbReference>
<sequence>MPPAVLTHWRAFCVLKDCMGLSHHSIGILFSTDGPYGLVGRAMLNGARLAVEEVNAQGDITLEPVICDPQGALAGYVAGAEQLLGAGIRHVVGCYTSSSRKEIIPIFEKRDGLLWYPSHYEGFETSANVIYTGAAPNQHIVPLVRYLLARGGRTAFCVGSNYIWAWENNRILRETLAIAGGQVTGERYLAVGETALGQVIEAILDAKPDFVFNTLIGTSAYRFFRDFRSACRARGIDQPRTLPVASCSLAEPELEAIGPEAVDGHLSSSVYFTSIDSPRNRAFTAAYAARFPDGPTASADTESSYIAVHLLARALARAGTEDAATVRRTACMDAFDAPQGPVRLDETTLHACLTPRIGLSTAAARFSIVAQADEPVAPDPYLVRSDPRVVPVSRRPRLRVVP</sequence>
<evidence type="ECO:0000313" key="2">
    <source>
        <dbReference type="Proteomes" id="UP000185487"/>
    </source>
</evidence>
<dbReference type="PANTHER" id="PTHR47628">
    <property type="match status" value="1"/>
</dbReference>
<dbReference type="Gene3D" id="3.40.50.2300">
    <property type="match status" value="2"/>
</dbReference>